<comment type="caution">
    <text evidence="5">Lacks conserved residue(s) required for the propagation of feature annotation.</text>
</comment>
<dbReference type="PANTHER" id="PTHR23244">
    <property type="entry name" value="KELCH REPEAT DOMAIN"/>
    <property type="match status" value="1"/>
</dbReference>
<protein>
    <submittedName>
        <fullName evidence="9">EGF-like domain-containing protein</fullName>
    </submittedName>
</protein>
<evidence type="ECO:0000256" key="5">
    <source>
        <dbReference type="PROSITE-ProRule" id="PRU00076"/>
    </source>
</evidence>
<dbReference type="PROSITE" id="PS50026">
    <property type="entry name" value="EGF_3"/>
    <property type="match status" value="1"/>
</dbReference>
<dbReference type="WBParaSite" id="maker-unitig_38188-snap-gene-0.2-mRNA-1">
    <property type="protein sequence ID" value="maker-unitig_38188-snap-gene-0.2-mRNA-1"/>
    <property type="gene ID" value="maker-unitig_38188-snap-gene-0.2"/>
</dbReference>
<evidence type="ECO:0000256" key="3">
    <source>
        <dbReference type="ARBA" id="ARBA00022737"/>
    </source>
</evidence>
<dbReference type="SUPFAM" id="SSF117281">
    <property type="entry name" value="Kelch motif"/>
    <property type="match status" value="1"/>
</dbReference>
<dbReference type="PROSITE" id="PS01186">
    <property type="entry name" value="EGF_2"/>
    <property type="match status" value="1"/>
</dbReference>
<keyword evidence="3" id="KW-0677">Repeat</keyword>
<dbReference type="SMART" id="SM00179">
    <property type="entry name" value="EGF_CA"/>
    <property type="match status" value="1"/>
</dbReference>
<dbReference type="SMART" id="SM00181">
    <property type="entry name" value="EGF"/>
    <property type="match status" value="1"/>
</dbReference>
<dbReference type="Gene3D" id="2.10.25.10">
    <property type="entry name" value="Laminin"/>
    <property type="match status" value="1"/>
</dbReference>
<sequence>MGLTATACQRKRQCVFCWRLLAGCCTRDVATVPGYAANGGQHRNAPPAAVRQRSGGAPATVRKAELDWQPSDIDWRLFCPDGRPASRAALCRRELTIILLAKRLRSTSERVPGLCGLAPLGKADCVRRLPGQSVGSAAALRLANRTAGGRWARSPSWQRKALRGVDSVRLDSGFYLFPAPTGPGQLRRLTHRMGVQLAYTLLNSSLLHPAAIADFADCSRQTTCLGLSAATRLRLVPVISQLPAAAASAVCSNNRSQAAVPEHCPACNASYADCVGCVADPGCEWHSGMAMCVRRGRFPTAEVAGLVTACPAMCEQLSNCSVCLASAGCVWSAATNRCLPQGWVEQLDLLSVQSPWSDLSADAKFCQDCSSRTLCTDLPARPAHLQLVLLAWPSLILAAACLPGGRLQSHRIGLFYLSAPVDECALGLATDCHPNATCTDLPSGYKCVCNPGFVGNGSVCTRVCHPPARTAPGAPASLTTAACARSAGPGRTARRTAAATGTPTAPAVSASATPASTEPPASRASSAAPAGFYRPDTSSPSASCLPCQCHGYGAPPELCKQLHRSLPLPWQHRRRPSARPACRASPAVLPTACPATRSAHWISAQTVTLLADTNNNSSWLIGQANALPGSCYALPSSPPVSLLIRVTFYVPCLAGAVAPLQWFSCAAGLAFHPSLLTRWCGTPSAVTSGDFLAPAGTAVSLVFESNTASSNFTALFAAIQCPDAAMDTGHPPRLYGHSLTRCGDYLYLYGGMDPRSGSAGGISNQLWRADLSSMLWSNLTDRLSSPLPGLYLHRAACHANDTLVIVAGRASPQVSSPDSYIFLLNTSSMQVKSMPMNCLPSRPQLVGFDMSLIPEPPGNSGLLFKLYIIGGIFMTPSYSWEPAETSTGPLVVSVYSDRCHVARQVWPKPMAFHSLVSIGDYLLLHGAMPATLAAMRAGGGGGFVYGRARNWLYSVRCNQWLPLANDTVLVQATHRMSRLLPKVRTAKTSAITQGGGRDPTPKLLHGRVNGRAGPIGGRCQQSPCEAPLARQRQAPVGLAFAAQVGFGVFWLKSVFLGGFCSVLKC</sequence>
<keyword evidence="1 5" id="KW-0245">EGF-like domain</keyword>
<evidence type="ECO:0000256" key="4">
    <source>
        <dbReference type="ARBA" id="ARBA00023157"/>
    </source>
</evidence>
<evidence type="ECO:0000259" key="7">
    <source>
        <dbReference type="PROSITE" id="PS50026"/>
    </source>
</evidence>
<dbReference type="AlphaFoldDB" id="A0A1I8FKC3"/>
<dbReference type="CDD" id="cd00054">
    <property type="entry name" value="EGF_CA"/>
    <property type="match status" value="1"/>
</dbReference>
<name>A0A1I8FKC3_9PLAT</name>
<dbReference type="Proteomes" id="UP000095280">
    <property type="component" value="Unplaced"/>
</dbReference>
<accession>A0A1I8FKC3</accession>
<evidence type="ECO:0000256" key="2">
    <source>
        <dbReference type="ARBA" id="ARBA00022729"/>
    </source>
</evidence>
<organism evidence="8 9">
    <name type="scientific">Macrostomum lignano</name>
    <dbReference type="NCBI Taxonomy" id="282301"/>
    <lineage>
        <taxon>Eukaryota</taxon>
        <taxon>Metazoa</taxon>
        <taxon>Spiralia</taxon>
        <taxon>Lophotrochozoa</taxon>
        <taxon>Platyhelminthes</taxon>
        <taxon>Rhabditophora</taxon>
        <taxon>Macrostomorpha</taxon>
        <taxon>Macrostomida</taxon>
        <taxon>Macrostomidae</taxon>
        <taxon>Macrostomum</taxon>
    </lineage>
</organism>
<feature type="compositionally biased region" description="Low complexity" evidence="6">
    <location>
        <begin position="485"/>
        <end position="531"/>
    </location>
</feature>
<evidence type="ECO:0000256" key="6">
    <source>
        <dbReference type="SAM" id="MobiDB-lite"/>
    </source>
</evidence>
<dbReference type="Gene3D" id="2.120.10.80">
    <property type="entry name" value="Kelch-type beta propeller"/>
    <property type="match status" value="1"/>
</dbReference>
<feature type="region of interest" description="Disordered" evidence="6">
    <location>
        <begin position="485"/>
        <end position="534"/>
    </location>
</feature>
<dbReference type="SUPFAM" id="SSF57196">
    <property type="entry name" value="EGF/Laminin"/>
    <property type="match status" value="1"/>
</dbReference>
<dbReference type="GO" id="GO:0005509">
    <property type="term" value="F:calcium ion binding"/>
    <property type="evidence" value="ECO:0007669"/>
    <property type="project" value="InterPro"/>
</dbReference>
<dbReference type="InterPro" id="IPR024731">
    <property type="entry name" value="NELL2-like_EGF"/>
</dbReference>
<dbReference type="InterPro" id="IPR000152">
    <property type="entry name" value="EGF-type_Asp/Asn_hydroxyl_site"/>
</dbReference>
<evidence type="ECO:0000256" key="1">
    <source>
        <dbReference type="ARBA" id="ARBA00022536"/>
    </source>
</evidence>
<keyword evidence="4" id="KW-1015">Disulfide bond</keyword>
<dbReference type="Pfam" id="PF12947">
    <property type="entry name" value="EGF_3"/>
    <property type="match status" value="1"/>
</dbReference>
<feature type="domain" description="EGF-like" evidence="7">
    <location>
        <begin position="420"/>
        <end position="461"/>
    </location>
</feature>
<reference evidence="9" key="1">
    <citation type="submission" date="2016-11" db="UniProtKB">
        <authorList>
            <consortium name="WormBaseParasite"/>
        </authorList>
    </citation>
    <scope>IDENTIFICATION</scope>
</reference>
<dbReference type="InterPro" id="IPR001881">
    <property type="entry name" value="EGF-like_Ca-bd_dom"/>
</dbReference>
<proteinExistence type="predicted"/>
<dbReference type="InterPro" id="IPR015915">
    <property type="entry name" value="Kelch-typ_b-propeller"/>
</dbReference>
<keyword evidence="2" id="KW-0732">Signal</keyword>
<dbReference type="InterPro" id="IPR000742">
    <property type="entry name" value="EGF"/>
</dbReference>
<evidence type="ECO:0000313" key="8">
    <source>
        <dbReference type="Proteomes" id="UP000095280"/>
    </source>
</evidence>
<evidence type="ECO:0000313" key="9">
    <source>
        <dbReference type="WBParaSite" id="maker-unitig_38188-snap-gene-0.2-mRNA-1"/>
    </source>
</evidence>
<dbReference type="FunFam" id="2.10.25.10:FF:000038">
    <property type="entry name" value="Fibrillin 2"/>
    <property type="match status" value="1"/>
</dbReference>
<keyword evidence="8" id="KW-1185">Reference proteome</keyword>
<dbReference type="PROSITE" id="PS00010">
    <property type="entry name" value="ASX_HYDROXYL"/>
    <property type="match status" value="1"/>
</dbReference>